<keyword evidence="6" id="KW-0472">Membrane</keyword>
<dbReference type="GO" id="GO:0016491">
    <property type="term" value="F:oxidoreductase activity"/>
    <property type="evidence" value="ECO:0007669"/>
    <property type="project" value="UniProtKB-KW"/>
</dbReference>
<keyword evidence="3" id="KW-0560">Oxidoreductase</keyword>
<evidence type="ECO:0000256" key="5">
    <source>
        <dbReference type="ARBA" id="ARBA00023284"/>
    </source>
</evidence>
<dbReference type="InterPro" id="IPR036249">
    <property type="entry name" value="Thioredoxin-like_sf"/>
</dbReference>
<dbReference type="PROSITE" id="PS51352">
    <property type="entry name" value="THIOREDOXIN_2"/>
    <property type="match status" value="1"/>
</dbReference>
<dbReference type="InterPro" id="IPR013766">
    <property type="entry name" value="Thioredoxin_domain"/>
</dbReference>
<dbReference type="InterPro" id="IPR012336">
    <property type="entry name" value="Thioredoxin-like_fold"/>
</dbReference>
<keyword evidence="5" id="KW-0676">Redox-active center</keyword>
<gene>
    <name evidence="8" type="ORF">A2477_01925</name>
</gene>
<feature type="transmembrane region" description="Helical" evidence="6">
    <location>
        <begin position="22"/>
        <end position="43"/>
    </location>
</feature>
<sequence>MANTAYIPEPLQPVQKKWHKTWWGVSGIFLLLLIATGGVLFGLQVKNAYQQIQTQTLQSTDPAALIARFKTPGPYADAAIANRPTLGSAAPKVEIVEFFDFNCPNCKNSFPTIRQIMSEHKDTVKLVMRYYPVIADSSLDLALAGQCANEQGLFWNLHDRFFQNSAPAAHIAEIARQSGLNLTQFNTCLQSQKYLNIIKQDVAAAQAVGARGTPTWLINGHFISGEIPHDAFVQIIDALVKN</sequence>
<evidence type="ECO:0000313" key="8">
    <source>
        <dbReference type="EMBL" id="OGF40458.1"/>
    </source>
</evidence>
<dbReference type="Proteomes" id="UP000177939">
    <property type="component" value="Unassembled WGS sequence"/>
</dbReference>
<comment type="caution">
    <text evidence="8">The sequence shown here is derived from an EMBL/GenBank/DDBJ whole genome shotgun (WGS) entry which is preliminary data.</text>
</comment>
<comment type="similarity">
    <text evidence="1">Belongs to the thioredoxin family. DsbA subfamily.</text>
</comment>
<accession>A0A1F5TNQ4</accession>
<feature type="domain" description="Thioredoxin" evidence="7">
    <location>
        <begin position="46"/>
        <end position="241"/>
    </location>
</feature>
<proteinExistence type="inferred from homology"/>
<dbReference type="PANTHER" id="PTHR13887:SF14">
    <property type="entry name" value="DISULFIDE BOND FORMATION PROTEIN D"/>
    <property type="match status" value="1"/>
</dbReference>
<evidence type="ECO:0000256" key="4">
    <source>
        <dbReference type="ARBA" id="ARBA00023157"/>
    </source>
</evidence>
<evidence type="ECO:0000256" key="6">
    <source>
        <dbReference type="SAM" id="Phobius"/>
    </source>
</evidence>
<protein>
    <recommendedName>
        <fullName evidence="7">Thioredoxin domain-containing protein</fullName>
    </recommendedName>
</protein>
<name>A0A1F5TNQ4_9BACT</name>
<keyword evidence="6" id="KW-1133">Transmembrane helix</keyword>
<evidence type="ECO:0000256" key="1">
    <source>
        <dbReference type="ARBA" id="ARBA00005791"/>
    </source>
</evidence>
<dbReference type="SUPFAM" id="SSF52833">
    <property type="entry name" value="Thioredoxin-like"/>
    <property type="match status" value="1"/>
</dbReference>
<dbReference type="EMBL" id="MFGL01000024">
    <property type="protein sequence ID" value="OGF40458.1"/>
    <property type="molecule type" value="Genomic_DNA"/>
</dbReference>
<keyword evidence="6" id="KW-0812">Transmembrane</keyword>
<evidence type="ECO:0000256" key="3">
    <source>
        <dbReference type="ARBA" id="ARBA00023002"/>
    </source>
</evidence>
<organism evidence="8 9">
    <name type="scientific">Candidatus Falkowbacteria bacterium RIFOXYC2_FULL_47_12</name>
    <dbReference type="NCBI Taxonomy" id="1798004"/>
    <lineage>
        <taxon>Bacteria</taxon>
        <taxon>Candidatus Falkowiibacteriota</taxon>
    </lineage>
</organism>
<evidence type="ECO:0000259" key="7">
    <source>
        <dbReference type="PROSITE" id="PS51352"/>
    </source>
</evidence>
<keyword evidence="2" id="KW-0732">Signal</keyword>
<dbReference type="PANTHER" id="PTHR13887">
    <property type="entry name" value="GLUTATHIONE S-TRANSFERASE KAPPA"/>
    <property type="match status" value="1"/>
</dbReference>
<reference evidence="8 9" key="1">
    <citation type="journal article" date="2016" name="Nat. Commun.">
        <title>Thousands of microbial genomes shed light on interconnected biogeochemical processes in an aquifer system.</title>
        <authorList>
            <person name="Anantharaman K."/>
            <person name="Brown C.T."/>
            <person name="Hug L.A."/>
            <person name="Sharon I."/>
            <person name="Castelle C.J."/>
            <person name="Probst A.J."/>
            <person name="Thomas B.C."/>
            <person name="Singh A."/>
            <person name="Wilkins M.J."/>
            <person name="Karaoz U."/>
            <person name="Brodie E.L."/>
            <person name="Williams K.H."/>
            <person name="Hubbard S.S."/>
            <person name="Banfield J.F."/>
        </authorList>
    </citation>
    <scope>NUCLEOTIDE SEQUENCE [LARGE SCALE GENOMIC DNA]</scope>
</reference>
<evidence type="ECO:0000313" key="9">
    <source>
        <dbReference type="Proteomes" id="UP000177939"/>
    </source>
</evidence>
<keyword evidence="4" id="KW-1015">Disulfide bond</keyword>
<evidence type="ECO:0000256" key="2">
    <source>
        <dbReference type="ARBA" id="ARBA00022729"/>
    </source>
</evidence>
<dbReference type="AlphaFoldDB" id="A0A1F5TNQ4"/>
<dbReference type="Gene3D" id="3.40.30.10">
    <property type="entry name" value="Glutaredoxin"/>
    <property type="match status" value="1"/>
</dbReference>
<dbReference type="Pfam" id="PF13462">
    <property type="entry name" value="Thioredoxin_4"/>
    <property type="match status" value="1"/>
</dbReference>